<evidence type="ECO:0000256" key="1">
    <source>
        <dbReference type="ARBA" id="ARBA00023015"/>
    </source>
</evidence>
<evidence type="ECO:0000313" key="7">
    <source>
        <dbReference type="EMBL" id="AYG03920.1"/>
    </source>
</evidence>
<dbReference type="PANTHER" id="PTHR47506">
    <property type="entry name" value="TRANSCRIPTIONAL REGULATORY PROTEIN"/>
    <property type="match status" value="1"/>
</dbReference>
<evidence type="ECO:0000259" key="6">
    <source>
        <dbReference type="PROSITE" id="PS50977"/>
    </source>
</evidence>
<dbReference type="Pfam" id="PF21993">
    <property type="entry name" value="TetR_C_13_2"/>
    <property type="match status" value="1"/>
</dbReference>
<keyword evidence="2 4" id="KW-0238">DNA-binding</keyword>
<name>A0A387BS87_9MICO</name>
<proteinExistence type="predicted"/>
<dbReference type="EMBL" id="CP032624">
    <property type="protein sequence ID" value="AYG03920.1"/>
    <property type="molecule type" value="Genomic_DNA"/>
</dbReference>
<dbReference type="OrthoDB" id="4567939at2"/>
<dbReference type="Proteomes" id="UP000275069">
    <property type="component" value="Chromosome"/>
</dbReference>
<dbReference type="SUPFAM" id="SSF48498">
    <property type="entry name" value="Tetracyclin repressor-like, C-terminal domain"/>
    <property type="match status" value="1"/>
</dbReference>
<feature type="DNA-binding region" description="H-T-H motif" evidence="4">
    <location>
        <begin position="120"/>
        <end position="139"/>
    </location>
</feature>
<dbReference type="PROSITE" id="PS50977">
    <property type="entry name" value="HTH_TETR_2"/>
    <property type="match status" value="1"/>
</dbReference>
<feature type="compositionally biased region" description="Low complexity" evidence="5">
    <location>
        <begin position="1"/>
        <end position="22"/>
    </location>
</feature>
<gene>
    <name evidence="7" type="ORF">D7I44_10475</name>
</gene>
<feature type="domain" description="HTH tetR-type" evidence="6">
    <location>
        <begin position="97"/>
        <end position="157"/>
    </location>
</feature>
<evidence type="ECO:0000313" key="8">
    <source>
        <dbReference type="Proteomes" id="UP000275069"/>
    </source>
</evidence>
<dbReference type="InterPro" id="IPR036271">
    <property type="entry name" value="Tet_transcr_reg_TetR-rel_C_sf"/>
</dbReference>
<keyword evidence="3" id="KW-0804">Transcription</keyword>
<evidence type="ECO:0000256" key="4">
    <source>
        <dbReference type="PROSITE-ProRule" id="PRU00335"/>
    </source>
</evidence>
<dbReference type="InterPro" id="IPR054156">
    <property type="entry name" value="YxaF_TetR_C"/>
</dbReference>
<evidence type="ECO:0000256" key="5">
    <source>
        <dbReference type="SAM" id="MobiDB-lite"/>
    </source>
</evidence>
<dbReference type="KEGG" id="gry:D7I44_10475"/>
<dbReference type="Gene3D" id="1.10.357.10">
    <property type="entry name" value="Tetracycline Repressor, domain 2"/>
    <property type="match status" value="1"/>
</dbReference>
<reference evidence="7 8" key="1">
    <citation type="submission" date="2018-09" db="EMBL/GenBank/DDBJ databases">
        <title>Genome sequencing of strain 2DFW10M-5.</title>
        <authorList>
            <person name="Heo J."/>
            <person name="Kim S.-J."/>
            <person name="Kwon S.-W."/>
        </authorList>
    </citation>
    <scope>NUCLEOTIDE SEQUENCE [LARGE SCALE GENOMIC DNA]</scope>
    <source>
        <strain evidence="7 8">2DFW10M-5</strain>
    </source>
</reference>
<organism evidence="7 8">
    <name type="scientific">Gryllotalpicola protaetiae</name>
    <dbReference type="NCBI Taxonomy" id="2419771"/>
    <lineage>
        <taxon>Bacteria</taxon>
        <taxon>Bacillati</taxon>
        <taxon>Actinomycetota</taxon>
        <taxon>Actinomycetes</taxon>
        <taxon>Micrococcales</taxon>
        <taxon>Microbacteriaceae</taxon>
        <taxon>Gryllotalpicola</taxon>
    </lineage>
</organism>
<keyword evidence="1" id="KW-0805">Transcription regulation</keyword>
<dbReference type="GO" id="GO:0003677">
    <property type="term" value="F:DNA binding"/>
    <property type="evidence" value="ECO:0007669"/>
    <property type="project" value="UniProtKB-UniRule"/>
</dbReference>
<dbReference type="InterPro" id="IPR001647">
    <property type="entry name" value="HTH_TetR"/>
</dbReference>
<accession>A0A387BS87</accession>
<feature type="region of interest" description="Disordered" evidence="5">
    <location>
        <begin position="1"/>
        <end position="23"/>
    </location>
</feature>
<keyword evidence="8" id="KW-1185">Reference proteome</keyword>
<evidence type="ECO:0000256" key="2">
    <source>
        <dbReference type="ARBA" id="ARBA00023125"/>
    </source>
</evidence>
<dbReference type="InterPro" id="IPR009057">
    <property type="entry name" value="Homeodomain-like_sf"/>
</dbReference>
<sequence length="292" mass="31194">MPASCRSARTLSSSALSPSVTRDGSRISPVATNVFMAASPGHGVSWPIAMLTCGLEVRLKSIGERSPALWRAYDVAVSSQAVRRQAPSPEDLTPKGRATRTRIVELAASYVHAHGIASSTIEELRAAANASPSQLTHYFGDRRELVTAVINELIESTIDAQEPLLSNLTSFDAFEHWCEYQVGVQLRNACVGGCPVGSLVGQVAEVDDEWRQLVGEGFERWREPIVVGIRVMQERGLISRTAGAEKLATSALAALEGGAVLSQATRSVTPLADALEMFMALLRSYATSGAVS</sequence>
<dbReference type="SUPFAM" id="SSF46689">
    <property type="entry name" value="Homeodomain-like"/>
    <property type="match status" value="1"/>
</dbReference>
<evidence type="ECO:0000256" key="3">
    <source>
        <dbReference type="ARBA" id="ARBA00023163"/>
    </source>
</evidence>
<dbReference type="PANTHER" id="PTHR47506:SF3">
    <property type="entry name" value="HTH-TYPE TRANSCRIPTIONAL REGULATOR LMRA"/>
    <property type="match status" value="1"/>
</dbReference>
<dbReference type="AlphaFoldDB" id="A0A387BS87"/>
<protein>
    <submittedName>
        <fullName evidence="7">TetR/AcrR family transcriptional regulator</fullName>
    </submittedName>
</protein>